<accession>A0A380TSU3</accession>
<proteinExistence type="predicted"/>
<dbReference type="InterPro" id="IPR016912">
    <property type="entry name" value="Phage_P2_GpU"/>
</dbReference>
<gene>
    <name evidence="1" type="ORF">NCTC4191_00571</name>
</gene>
<evidence type="ECO:0000313" key="1">
    <source>
        <dbReference type="EMBL" id="SUT91511.1"/>
    </source>
</evidence>
<organism evidence="1 2">
    <name type="scientific">Actinobacillus lignieresii</name>
    <dbReference type="NCBI Taxonomy" id="720"/>
    <lineage>
        <taxon>Bacteria</taxon>
        <taxon>Pseudomonadati</taxon>
        <taxon>Pseudomonadota</taxon>
        <taxon>Gammaproteobacteria</taxon>
        <taxon>Pasteurellales</taxon>
        <taxon>Pasteurellaceae</taxon>
        <taxon>Actinobacillus</taxon>
    </lineage>
</organism>
<dbReference type="EMBL" id="UFRN01000002">
    <property type="protein sequence ID" value="SUT91511.1"/>
    <property type="molecule type" value="Genomic_DNA"/>
</dbReference>
<evidence type="ECO:0000313" key="2">
    <source>
        <dbReference type="Proteomes" id="UP000254253"/>
    </source>
</evidence>
<reference evidence="1 2" key="1">
    <citation type="submission" date="2018-06" db="EMBL/GenBank/DDBJ databases">
        <authorList>
            <consortium name="Pathogen Informatics"/>
            <person name="Doyle S."/>
        </authorList>
    </citation>
    <scope>NUCLEOTIDE SEQUENCE [LARGE SCALE GENOMIC DNA]</scope>
    <source>
        <strain evidence="1 2">NCTC4191</strain>
    </source>
</reference>
<dbReference type="AlphaFoldDB" id="A0A380TSU3"/>
<protein>
    <submittedName>
        <fullName evidence="1">Phage protein U</fullName>
    </submittedName>
</protein>
<dbReference type="Pfam" id="PF06995">
    <property type="entry name" value="Phage_P2_GpU"/>
    <property type="match status" value="1"/>
</dbReference>
<dbReference type="InterPro" id="IPR009734">
    <property type="entry name" value="Myoviridae_GpU"/>
</dbReference>
<sequence length="145" mass="15746">MTQSFAMAALGYFVFMRSTVPYQSMTRDLSWSHPTNDVVGGLPKTQFTGKAGETLELSGELRPEVSGGKMSLLALEMMAETGEAYPLIDGATFLVLGWFKITKIHTTSTVFFGDGTPRAISFSMGLQRVDDSILTSLSDDIASFI</sequence>
<dbReference type="RefSeq" id="WP_115590012.1">
    <property type="nucleotide sequence ID" value="NZ_UFRN01000002.1"/>
</dbReference>
<dbReference type="PIRSF" id="PIRSF029208">
    <property type="entry name" value="Phage_tail_GPU"/>
    <property type="match status" value="1"/>
</dbReference>
<name>A0A380TSU3_ACTLI</name>
<dbReference type="Proteomes" id="UP000254253">
    <property type="component" value="Unassembled WGS sequence"/>
</dbReference>
<keyword evidence="2" id="KW-1185">Reference proteome</keyword>